<dbReference type="AlphaFoldDB" id="A0A084IH65"/>
<dbReference type="PRINTS" id="PR01438">
    <property type="entry name" value="UNVRSLSTRESS"/>
</dbReference>
<dbReference type="PATRIC" id="fig|1304275.5.peg.3455"/>
<evidence type="ECO:0000313" key="3">
    <source>
        <dbReference type="EMBL" id="KEZ76049.1"/>
    </source>
</evidence>
<dbReference type="RefSeq" id="WP_037340913.1">
    <property type="nucleotide sequence ID" value="NZ_APNK01000041.1"/>
</dbReference>
<dbReference type="InterPro" id="IPR006016">
    <property type="entry name" value="UspA"/>
</dbReference>
<dbReference type="STRING" id="1304275.C41B8_16864"/>
<dbReference type="Gene3D" id="3.40.50.12370">
    <property type="match status" value="1"/>
</dbReference>
<comment type="similarity">
    <text evidence="1">Belongs to the universal stress protein A family.</text>
</comment>
<evidence type="ECO:0000313" key="4">
    <source>
        <dbReference type="Proteomes" id="UP000028302"/>
    </source>
</evidence>
<dbReference type="OrthoDB" id="9804721at2"/>
<reference evidence="3 4" key="1">
    <citation type="submission" date="2013-03" db="EMBL/GenBank/DDBJ databases">
        <title>Salinisphaera hydrothermalis C41B8 Genome Sequencing.</title>
        <authorList>
            <person name="Li C."/>
            <person name="Lai Q."/>
            <person name="Shao Z."/>
        </authorList>
    </citation>
    <scope>NUCLEOTIDE SEQUENCE [LARGE SCALE GENOMIC DNA]</scope>
    <source>
        <strain evidence="3 4">C41B8</strain>
    </source>
</reference>
<sequence>MTDERTIVACVDGSAYAAAACDAAIWAAGKLDAPLTFVNVISRRKHAAAADYSGQIGLGTREHLLTELAELDGQRARLARERGRDFLDTARQRAEQAGRPDPTTRQRNGELVDALHSMDDEIRLLAIGKRGESAGDDDHLGSNLERVIRGVSCPILVTNQSFTPPQRVLIAFDGSKTGQRVIERAVATPLLSEVEVHLVYVGQPNDERRRQIDAAAETLRAAGATLTTAVLEGDVEPALHDYQRQHGLDLMVMGAYGHTRIRQLLVGSTTTDMIRRAEVPLLIVR</sequence>
<keyword evidence="4" id="KW-1185">Reference proteome</keyword>
<proteinExistence type="inferred from homology"/>
<comment type="caution">
    <text evidence="3">The sequence shown here is derived from an EMBL/GenBank/DDBJ whole genome shotgun (WGS) entry which is preliminary data.</text>
</comment>
<gene>
    <name evidence="3" type="ORF">C41B8_16864</name>
</gene>
<accession>A0A084IH65</accession>
<evidence type="ECO:0000259" key="2">
    <source>
        <dbReference type="Pfam" id="PF00582"/>
    </source>
</evidence>
<dbReference type="eggNOG" id="COG0589">
    <property type="taxonomic scope" value="Bacteria"/>
</dbReference>
<feature type="domain" description="UspA" evidence="2">
    <location>
        <begin position="5"/>
        <end position="158"/>
    </location>
</feature>
<dbReference type="PANTHER" id="PTHR46268">
    <property type="entry name" value="STRESS RESPONSE PROTEIN NHAX"/>
    <property type="match status" value="1"/>
</dbReference>
<dbReference type="CDD" id="cd00293">
    <property type="entry name" value="USP-like"/>
    <property type="match status" value="2"/>
</dbReference>
<dbReference type="PANTHER" id="PTHR46268:SF15">
    <property type="entry name" value="UNIVERSAL STRESS PROTEIN HP_0031"/>
    <property type="match status" value="1"/>
</dbReference>
<dbReference type="Proteomes" id="UP000028302">
    <property type="component" value="Unassembled WGS sequence"/>
</dbReference>
<dbReference type="InterPro" id="IPR006015">
    <property type="entry name" value="Universal_stress_UspA"/>
</dbReference>
<dbReference type="Pfam" id="PF00582">
    <property type="entry name" value="Usp"/>
    <property type="match status" value="2"/>
</dbReference>
<organism evidence="3 4">
    <name type="scientific">Salinisphaera hydrothermalis (strain C41B8)</name>
    <dbReference type="NCBI Taxonomy" id="1304275"/>
    <lineage>
        <taxon>Bacteria</taxon>
        <taxon>Pseudomonadati</taxon>
        <taxon>Pseudomonadota</taxon>
        <taxon>Gammaproteobacteria</taxon>
        <taxon>Salinisphaerales</taxon>
        <taxon>Salinisphaeraceae</taxon>
        <taxon>Salinisphaera</taxon>
    </lineage>
</organism>
<dbReference type="EMBL" id="APNK01000041">
    <property type="protein sequence ID" value="KEZ76049.1"/>
    <property type="molecule type" value="Genomic_DNA"/>
</dbReference>
<feature type="domain" description="UspA" evidence="2">
    <location>
        <begin position="166"/>
        <end position="285"/>
    </location>
</feature>
<evidence type="ECO:0000256" key="1">
    <source>
        <dbReference type="ARBA" id="ARBA00008791"/>
    </source>
</evidence>
<protein>
    <submittedName>
        <fullName evidence="3">Usp domain-containing protein</fullName>
    </submittedName>
</protein>
<name>A0A084IH65_SALHC</name>
<dbReference type="SUPFAM" id="SSF52402">
    <property type="entry name" value="Adenine nucleotide alpha hydrolases-like"/>
    <property type="match status" value="2"/>
</dbReference>